<organism evidence="2 3">
    <name type="scientific">Vespula squamosa</name>
    <name type="common">Southern yellow jacket</name>
    <name type="synonym">Wasp</name>
    <dbReference type="NCBI Taxonomy" id="30214"/>
    <lineage>
        <taxon>Eukaryota</taxon>
        <taxon>Metazoa</taxon>
        <taxon>Ecdysozoa</taxon>
        <taxon>Arthropoda</taxon>
        <taxon>Hexapoda</taxon>
        <taxon>Insecta</taxon>
        <taxon>Pterygota</taxon>
        <taxon>Neoptera</taxon>
        <taxon>Endopterygota</taxon>
        <taxon>Hymenoptera</taxon>
        <taxon>Apocrita</taxon>
        <taxon>Aculeata</taxon>
        <taxon>Vespoidea</taxon>
        <taxon>Vespidae</taxon>
        <taxon>Vespinae</taxon>
        <taxon>Vespula</taxon>
    </lineage>
</organism>
<evidence type="ECO:0000313" key="3">
    <source>
        <dbReference type="Proteomes" id="UP001607302"/>
    </source>
</evidence>
<evidence type="ECO:0000313" key="2">
    <source>
        <dbReference type="EMBL" id="KAL2740390.1"/>
    </source>
</evidence>
<sequence length="187" mass="19965">MTQSIVVIATYTRMYTRKPVHLRRQQYDSPLRNKDNVDSTAILLAFPTFPSINPESSRMRYKDLTRLKALTYNLYKRLQDSRDNGISEGSYSTATAAAAAAAAAAGITAAASRAAASEAIAIAIAAIAAEAVAVASSAVAALKNPGKKILRACAKFGRPAAGPRRTASYGGPHKAHEQWPRLPCTKF</sequence>
<keyword evidence="3" id="KW-1185">Reference proteome</keyword>
<accession>A0ABD2C5V5</accession>
<feature type="transmembrane region" description="Helical" evidence="1">
    <location>
        <begin position="119"/>
        <end position="142"/>
    </location>
</feature>
<dbReference type="EMBL" id="JAUDFV010000020">
    <property type="protein sequence ID" value="KAL2740390.1"/>
    <property type="molecule type" value="Genomic_DNA"/>
</dbReference>
<keyword evidence="1" id="KW-0472">Membrane</keyword>
<reference evidence="2 3" key="1">
    <citation type="journal article" date="2024" name="Ann. Entomol. Soc. Am.">
        <title>Genomic analyses of the southern and eastern yellowjacket wasps (Hymenoptera: Vespidae) reveal evolutionary signatures of social life.</title>
        <authorList>
            <person name="Catto M.A."/>
            <person name="Caine P.B."/>
            <person name="Orr S.E."/>
            <person name="Hunt B.G."/>
            <person name="Goodisman M.A.D."/>
        </authorList>
    </citation>
    <scope>NUCLEOTIDE SEQUENCE [LARGE SCALE GENOMIC DNA]</scope>
    <source>
        <strain evidence="2">233</strain>
        <tissue evidence="2">Head and thorax</tissue>
    </source>
</reference>
<keyword evidence="1" id="KW-0812">Transmembrane</keyword>
<dbReference type="AlphaFoldDB" id="A0ABD2C5V5"/>
<evidence type="ECO:0000256" key="1">
    <source>
        <dbReference type="SAM" id="Phobius"/>
    </source>
</evidence>
<gene>
    <name evidence="2" type="ORF">V1478_000531</name>
</gene>
<comment type="caution">
    <text evidence="2">The sequence shown here is derived from an EMBL/GenBank/DDBJ whole genome shotgun (WGS) entry which is preliminary data.</text>
</comment>
<dbReference type="Proteomes" id="UP001607302">
    <property type="component" value="Unassembled WGS sequence"/>
</dbReference>
<protein>
    <submittedName>
        <fullName evidence="2">Uncharacterized protein</fullName>
    </submittedName>
</protein>
<keyword evidence="1" id="KW-1133">Transmembrane helix</keyword>
<proteinExistence type="predicted"/>
<name>A0ABD2C5V5_VESSQ</name>